<dbReference type="AlphaFoldDB" id="A0A8J3CZQ9"/>
<comment type="caution">
    <text evidence="4">The sequence shown here is derived from an EMBL/GenBank/DDBJ whole genome shotgun (WGS) entry which is preliminary data.</text>
</comment>
<dbReference type="SUPFAM" id="SSF69318">
    <property type="entry name" value="Integrin alpha N-terminal domain"/>
    <property type="match status" value="1"/>
</dbReference>
<evidence type="ECO:0000256" key="2">
    <source>
        <dbReference type="SAM" id="SignalP"/>
    </source>
</evidence>
<evidence type="ECO:0000256" key="1">
    <source>
        <dbReference type="ARBA" id="ARBA00022729"/>
    </source>
</evidence>
<dbReference type="Proteomes" id="UP000642809">
    <property type="component" value="Unassembled WGS sequence"/>
</dbReference>
<keyword evidence="1 2" id="KW-0732">Signal</keyword>
<dbReference type="NCBIfam" id="TIGR04183">
    <property type="entry name" value="Por_Secre_tail"/>
    <property type="match status" value="1"/>
</dbReference>
<keyword evidence="5" id="KW-1185">Reference proteome</keyword>
<evidence type="ECO:0000313" key="4">
    <source>
        <dbReference type="EMBL" id="GHB44850.1"/>
    </source>
</evidence>
<reference evidence="4" key="2">
    <citation type="submission" date="2020-09" db="EMBL/GenBank/DDBJ databases">
        <authorList>
            <person name="Sun Q."/>
            <person name="Kim S."/>
        </authorList>
    </citation>
    <scope>NUCLEOTIDE SEQUENCE</scope>
    <source>
        <strain evidence="4">KCTC 23224</strain>
    </source>
</reference>
<name>A0A8J3CZQ9_9BACT</name>
<evidence type="ECO:0000313" key="5">
    <source>
        <dbReference type="Proteomes" id="UP000642809"/>
    </source>
</evidence>
<dbReference type="InterPro" id="IPR013517">
    <property type="entry name" value="FG-GAP"/>
</dbReference>
<dbReference type="Pfam" id="PF18962">
    <property type="entry name" value="Por_Secre_tail"/>
    <property type="match status" value="1"/>
</dbReference>
<dbReference type="InterPro" id="IPR026444">
    <property type="entry name" value="Secre_tail"/>
</dbReference>
<proteinExistence type="predicted"/>
<feature type="chain" id="PRO_5035195899" description="Secretion system C-terminal sorting domain-containing protein" evidence="2">
    <location>
        <begin position="21"/>
        <end position="705"/>
    </location>
</feature>
<dbReference type="PANTHER" id="PTHR46580">
    <property type="entry name" value="SENSOR KINASE-RELATED"/>
    <property type="match status" value="1"/>
</dbReference>
<dbReference type="EMBL" id="BMYF01000017">
    <property type="protein sequence ID" value="GHB44850.1"/>
    <property type="molecule type" value="Genomic_DNA"/>
</dbReference>
<protein>
    <recommendedName>
        <fullName evidence="3">Secretion system C-terminal sorting domain-containing protein</fullName>
    </recommendedName>
</protein>
<dbReference type="Gene3D" id="2.130.10.130">
    <property type="entry name" value="Integrin alpha, N-terminal"/>
    <property type="match status" value="1"/>
</dbReference>
<dbReference type="PANTHER" id="PTHR46580:SF4">
    <property type="entry name" value="ATP_GTP-BINDING PROTEIN"/>
    <property type="match status" value="1"/>
</dbReference>
<feature type="signal peptide" evidence="2">
    <location>
        <begin position="1"/>
        <end position="20"/>
    </location>
</feature>
<dbReference type="Pfam" id="PF13517">
    <property type="entry name" value="FG-GAP_3"/>
    <property type="match status" value="1"/>
</dbReference>
<organism evidence="4 5">
    <name type="scientific">Mongoliitalea lutea</name>
    <dbReference type="NCBI Taxonomy" id="849756"/>
    <lineage>
        <taxon>Bacteria</taxon>
        <taxon>Pseudomonadati</taxon>
        <taxon>Bacteroidota</taxon>
        <taxon>Cytophagia</taxon>
        <taxon>Cytophagales</taxon>
        <taxon>Cyclobacteriaceae</taxon>
        <taxon>Mongoliitalea</taxon>
    </lineage>
</organism>
<dbReference type="InterPro" id="IPR028994">
    <property type="entry name" value="Integrin_alpha_N"/>
</dbReference>
<evidence type="ECO:0000259" key="3">
    <source>
        <dbReference type="Pfam" id="PF18962"/>
    </source>
</evidence>
<sequence>MFMKQFLCYLFILLSFQLSGQQVFEYANTFSVTAQGKTLPLPFAGGINAAQFQTLDMDGDGVEELVAWDINARRIVVSIITEEGFAPAPELAYAFPEDVNGFLVLTDFDGDGRKDLFTSSPFGIRVYRNTTPSGSNLPQWTLAQNFLRLDNGSNLQANNLDIPLIMDLDGDGDLDIATFNFASGDFLELYINTSVERKGTPDVDGFAFPQFRWGGFEFCDCGEFSFGVTCNGLPIATVPESNSQARIQHAGGHSLLYADFDGDGVADLVLGRDECSRLYYLPNKGTTLNPVFDTFSTEMPIYGELPEFPVFHTAFLWKDELIISSNSSEFAGAFRSDYSKNVFAIAPFTNSKSPFLQDEMIDLGENSRPFFKGFQSDGELIVTGNRVFDGGVRGHAQRWSVKDEEWILLEDDYLQLSRLKLSDIQYQEFLTSAGRQTYWLSGYDTVDRVVRRRVWMGSSPILEQMQEVTFPETGIRPLDHLDLFSWESKDYVLLARQTGELVLFEANLSNNPQLRLEERSFLGFNDSPAARNLTVHVVQGSRLDMYAVDQRGIIQFIPDFMNQSERQAIELRLSTGQQVSTRLGRNTWISSLGKTFGGERDLVLGSTAGGLEWLRMIAGGGSSEEGLQVRVFPNPSEGLVTIVSSEAGEFTVYNSLGQLIRTNTSIPANSPLLVDLQHLAPGIYFVRVRASSGSWVTKKLIISHR</sequence>
<gene>
    <name evidence="4" type="ORF">GCM10008106_27410</name>
</gene>
<accession>A0A8J3CZQ9</accession>
<reference evidence="4" key="1">
    <citation type="journal article" date="2014" name="Int. J. Syst. Evol. Microbiol.">
        <title>Complete genome sequence of Corynebacterium casei LMG S-19264T (=DSM 44701T), isolated from a smear-ripened cheese.</title>
        <authorList>
            <consortium name="US DOE Joint Genome Institute (JGI-PGF)"/>
            <person name="Walter F."/>
            <person name="Albersmeier A."/>
            <person name="Kalinowski J."/>
            <person name="Ruckert C."/>
        </authorList>
    </citation>
    <scope>NUCLEOTIDE SEQUENCE</scope>
    <source>
        <strain evidence="4">KCTC 23224</strain>
    </source>
</reference>
<feature type="domain" description="Secretion system C-terminal sorting" evidence="3">
    <location>
        <begin position="631"/>
        <end position="702"/>
    </location>
</feature>